<dbReference type="KEGG" id="mgb:VO56_03150"/>
<dbReference type="PATRIC" id="fig|29556.3.peg.622"/>
<organism evidence="2">
    <name type="scientific">Mycoplasmopsis gallinacea</name>
    <dbReference type="NCBI Taxonomy" id="29556"/>
    <lineage>
        <taxon>Bacteria</taxon>
        <taxon>Bacillati</taxon>
        <taxon>Mycoplasmatota</taxon>
        <taxon>Mycoplasmoidales</taxon>
        <taxon>Metamycoplasmataceae</taxon>
        <taxon>Mycoplasmopsis</taxon>
    </lineage>
</organism>
<dbReference type="HOGENOM" id="CLU_2233516_0_0_14"/>
<sequence>MSIEAAQEIFYRVIIAQPGIVSILPLNNSSSEQEQEELDWPLDEKQIFNRLHVFQSNQGWVFKVNLQIQNDISVNIISKEILQRLQYELKKKKMKLDNLTIFIKGVINV</sequence>
<dbReference type="Proteomes" id="UP000032722">
    <property type="component" value="Chromosome"/>
</dbReference>
<protein>
    <submittedName>
        <fullName evidence="1">Uncharacterized protein</fullName>
    </submittedName>
</protein>
<dbReference type="AlphaFoldDB" id="A0A0D5ZKL0"/>
<dbReference type="EMBL" id="CP011021">
    <property type="protein sequence ID" value="AKA50214.1"/>
    <property type="molecule type" value="Genomic_DNA"/>
</dbReference>
<proteinExistence type="predicted"/>
<reference evidence="1 2" key="1">
    <citation type="journal article" date="2015" name="Genome Announc.">
        <title>Complete Genome Sequence of Mycoplasma meleagridis, a Possible Emerging Pathogen in Chickens.</title>
        <authorList>
            <person name="Abolnik C."/>
        </authorList>
    </citation>
    <scope>NUCLEOTIDE SEQUENCE [LARGE SCALE GENOMIC DNA]</scope>
    <source>
        <strain evidence="1 2">B2096 8B</strain>
    </source>
</reference>
<accession>A0A0D5ZKL0</accession>
<name>A0A0D5ZKL0_9BACT</name>
<gene>
    <name evidence="1" type="ORF">VO56_03150</name>
</gene>
<evidence type="ECO:0000313" key="2">
    <source>
        <dbReference type="Proteomes" id="UP000032722"/>
    </source>
</evidence>
<evidence type="ECO:0000313" key="1">
    <source>
        <dbReference type="EMBL" id="AKA50214.1"/>
    </source>
</evidence>